<keyword evidence="1" id="KW-0808">Transferase</keyword>
<dbReference type="SUPFAM" id="SSF56784">
    <property type="entry name" value="HAD-like"/>
    <property type="match status" value="1"/>
</dbReference>
<dbReference type="PANTHER" id="PTHR10434">
    <property type="entry name" value="1-ACYL-SN-GLYCEROL-3-PHOSPHATE ACYLTRANSFERASE"/>
    <property type="match status" value="1"/>
</dbReference>
<evidence type="ECO:0000259" key="4">
    <source>
        <dbReference type="SMART" id="SM00563"/>
    </source>
</evidence>
<dbReference type="GO" id="GO:0006654">
    <property type="term" value="P:phosphatidic acid biosynthetic process"/>
    <property type="evidence" value="ECO:0007669"/>
    <property type="project" value="TreeGrafter"/>
</dbReference>
<reference evidence="5 6" key="1">
    <citation type="journal article" date="2016" name="Nat. Commun.">
        <title>Thousands of microbial genomes shed light on interconnected biogeochemical processes in an aquifer system.</title>
        <authorList>
            <person name="Anantharaman K."/>
            <person name="Brown C.T."/>
            <person name="Hug L.A."/>
            <person name="Sharon I."/>
            <person name="Castelle C.J."/>
            <person name="Probst A.J."/>
            <person name="Thomas B.C."/>
            <person name="Singh A."/>
            <person name="Wilkins M.J."/>
            <person name="Karaoz U."/>
            <person name="Brodie E.L."/>
            <person name="Williams K.H."/>
            <person name="Hubbard S.S."/>
            <person name="Banfield J.F."/>
        </authorList>
    </citation>
    <scope>NUCLEOTIDE SEQUENCE [LARGE SCALE GENOMIC DNA]</scope>
</reference>
<evidence type="ECO:0000313" key="5">
    <source>
        <dbReference type="EMBL" id="OGF35474.1"/>
    </source>
</evidence>
<dbReference type="InterPro" id="IPR023214">
    <property type="entry name" value="HAD_sf"/>
</dbReference>
<evidence type="ECO:0000256" key="3">
    <source>
        <dbReference type="SAM" id="Phobius"/>
    </source>
</evidence>
<dbReference type="SMART" id="SM00563">
    <property type="entry name" value="PlsC"/>
    <property type="match status" value="1"/>
</dbReference>
<dbReference type="Proteomes" id="UP000178656">
    <property type="component" value="Unassembled WGS sequence"/>
</dbReference>
<keyword evidence="2" id="KW-0012">Acyltransferase</keyword>
<dbReference type="EMBL" id="MFGM01000049">
    <property type="protein sequence ID" value="OGF35474.1"/>
    <property type="molecule type" value="Genomic_DNA"/>
</dbReference>
<dbReference type="InterPro" id="IPR002123">
    <property type="entry name" value="Plipid/glycerol_acylTrfase"/>
</dbReference>
<protein>
    <recommendedName>
        <fullName evidence="4">Phospholipid/glycerol acyltransferase domain-containing protein</fullName>
    </recommendedName>
</protein>
<name>A0A1F5T951_9BACT</name>
<organism evidence="5 6">
    <name type="scientific">Candidatus Falkowbacteria bacterium RIFOXYC2_FULL_48_21</name>
    <dbReference type="NCBI Taxonomy" id="1798005"/>
    <lineage>
        <taxon>Bacteria</taxon>
        <taxon>Candidatus Falkowiibacteriota</taxon>
    </lineage>
</organism>
<proteinExistence type="predicted"/>
<dbReference type="NCBIfam" id="TIGR01488">
    <property type="entry name" value="HAD-SF-IB"/>
    <property type="match status" value="1"/>
</dbReference>
<accession>A0A1F5T951</accession>
<gene>
    <name evidence="5" type="ORF">A2482_01440</name>
</gene>
<keyword evidence="3" id="KW-0472">Membrane</keyword>
<keyword evidence="3" id="KW-1133">Transmembrane helix</keyword>
<dbReference type="Gene3D" id="3.40.50.1000">
    <property type="entry name" value="HAD superfamily/HAD-like"/>
    <property type="match status" value="1"/>
</dbReference>
<dbReference type="Gene3D" id="1.20.1440.100">
    <property type="entry name" value="SG protein - dephosphorylation function"/>
    <property type="match status" value="1"/>
</dbReference>
<feature type="domain" description="Phospholipid/glycerol acyltransferase" evidence="4">
    <location>
        <begin position="80"/>
        <end position="202"/>
    </location>
</feature>
<dbReference type="PANTHER" id="PTHR10434:SF11">
    <property type="entry name" value="1-ACYL-SN-GLYCEROL-3-PHOSPHATE ACYLTRANSFERASE"/>
    <property type="match status" value="1"/>
</dbReference>
<evidence type="ECO:0000256" key="1">
    <source>
        <dbReference type="ARBA" id="ARBA00022679"/>
    </source>
</evidence>
<dbReference type="CDD" id="cd07989">
    <property type="entry name" value="LPLAT_AGPAT-like"/>
    <property type="match status" value="1"/>
</dbReference>
<dbReference type="Pfam" id="PF12710">
    <property type="entry name" value="HAD"/>
    <property type="match status" value="1"/>
</dbReference>
<keyword evidence="3" id="KW-0812">Transmembrane</keyword>
<dbReference type="Pfam" id="PF01553">
    <property type="entry name" value="Acyltransferase"/>
    <property type="match status" value="1"/>
</dbReference>
<evidence type="ECO:0000313" key="6">
    <source>
        <dbReference type="Proteomes" id="UP000178656"/>
    </source>
</evidence>
<dbReference type="SUPFAM" id="SSF69593">
    <property type="entry name" value="Glycerol-3-phosphate (1)-acyltransferase"/>
    <property type="match status" value="1"/>
</dbReference>
<evidence type="ECO:0000256" key="2">
    <source>
        <dbReference type="ARBA" id="ARBA00023315"/>
    </source>
</evidence>
<dbReference type="AlphaFoldDB" id="A0A1F5T951"/>
<dbReference type="InterPro" id="IPR036412">
    <property type="entry name" value="HAD-like_sf"/>
</dbReference>
<feature type="transmembrane region" description="Helical" evidence="3">
    <location>
        <begin position="12"/>
        <end position="33"/>
    </location>
</feature>
<sequence length="487" mass="55695">MNRLQIAKAGRLPGWCLHTDLAILMIALLPLVWLKEKFTPKKNHGQLWRHAAVWIVRAVFRTNGVTLHAKHLNNILTEPAIYAANHPSEMDGFMLLSILGANTILFTAPLGQFPGLLRFWLRKMQTVDVKRDEIDEARYPESHSKITAIKLAIEHLLSGKSIIIFPEGHTELLHVLHYFHTGAARISLGSHTPIVPVAIVNADQVFPDGHHLNPGLVSLVFNTPITPPATTHFITDFPKPEVIRLRRQFEKEITDRLPLRYLPNYYKHNANHVGVFLDIDRTIYEGLSQKDLIAYLLLLHKIHASEALRVFYWLFLEKMHEIEHRDLMKKSLLTLRGWDVGELNRYIHEAFAKKMIKRIQYGLFPLLKDHAEQNHKLVLVSEAIHPLAHAFKDLLHASATLDTKIQASHHCYTGETPCLCYKEQKARLMKQFAERAGIDLNKSYAYADSFSDVPFLSLTRYPTAVNPDDKLLAFASAHDWEVLLDAK</sequence>
<dbReference type="GO" id="GO:0003841">
    <property type="term" value="F:1-acylglycerol-3-phosphate O-acyltransferase activity"/>
    <property type="evidence" value="ECO:0007669"/>
    <property type="project" value="TreeGrafter"/>
</dbReference>
<comment type="caution">
    <text evidence="5">The sequence shown here is derived from an EMBL/GenBank/DDBJ whole genome shotgun (WGS) entry which is preliminary data.</text>
</comment>